<comment type="caution">
    <text evidence="2">The sequence shown here is derived from an EMBL/GenBank/DDBJ whole genome shotgun (WGS) entry which is preliminary data.</text>
</comment>
<proteinExistence type="predicted"/>
<gene>
    <name evidence="2" type="ORF">EYF80_044166</name>
</gene>
<dbReference type="AlphaFoldDB" id="A0A4Z2FXL6"/>
<keyword evidence="3" id="KW-1185">Reference proteome</keyword>
<sequence>MADDEASTQRHREPSLDSLLMAAASGLLSELMMTKPKPSLSFRLMMTSLGCVLAADVLSEAAAAAGAWVGPVLLAYVKSLRGELCCVETEPGLRPFSGQDSPAGGAGAESLQTADCHCHYVVKRIIKTQPEQKQLLAPLASVHLAVACGAVHQVDDVAVRLPHHRDPVHEQQLVSGPQAPVQVRRTLLDDRPDQNLLLRVKTLHTGRGGPDRSVSCPASSPPSTRKPKPDFCLRRCTSMSRYSAPEATGENKAAEP</sequence>
<evidence type="ECO:0000256" key="1">
    <source>
        <dbReference type="SAM" id="MobiDB-lite"/>
    </source>
</evidence>
<accession>A0A4Z2FXL6</accession>
<reference evidence="2 3" key="1">
    <citation type="submission" date="2019-03" db="EMBL/GenBank/DDBJ databases">
        <title>First draft genome of Liparis tanakae, snailfish: a comprehensive survey of snailfish specific genes.</title>
        <authorList>
            <person name="Kim W."/>
            <person name="Song I."/>
            <person name="Jeong J.-H."/>
            <person name="Kim D."/>
            <person name="Kim S."/>
            <person name="Ryu S."/>
            <person name="Song J.Y."/>
            <person name="Lee S.K."/>
        </authorList>
    </citation>
    <scope>NUCLEOTIDE SEQUENCE [LARGE SCALE GENOMIC DNA]</scope>
    <source>
        <tissue evidence="2">Muscle</tissue>
    </source>
</reference>
<feature type="region of interest" description="Disordered" evidence="1">
    <location>
        <begin position="204"/>
        <end position="232"/>
    </location>
</feature>
<dbReference type="EMBL" id="SRLO01000834">
    <property type="protein sequence ID" value="TNN45620.1"/>
    <property type="molecule type" value="Genomic_DNA"/>
</dbReference>
<name>A0A4Z2FXL6_9TELE</name>
<evidence type="ECO:0000313" key="3">
    <source>
        <dbReference type="Proteomes" id="UP000314294"/>
    </source>
</evidence>
<protein>
    <submittedName>
        <fullName evidence="2">Uncharacterized protein</fullName>
    </submittedName>
</protein>
<dbReference type="Proteomes" id="UP000314294">
    <property type="component" value="Unassembled WGS sequence"/>
</dbReference>
<evidence type="ECO:0000313" key="2">
    <source>
        <dbReference type="EMBL" id="TNN45620.1"/>
    </source>
</evidence>
<organism evidence="2 3">
    <name type="scientific">Liparis tanakae</name>
    <name type="common">Tanaka's snailfish</name>
    <dbReference type="NCBI Taxonomy" id="230148"/>
    <lineage>
        <taxon>Eukaryota</taxon>
        <taxon>Metazoa</taxon>
        <taxon>Chordata</taxon>
        <taxon>Craniata</taxon>
        <taxon>Vertebrata</taxon>
        <taxon>Euteleostomi</taxon>
        <taxon>Actinopterygii</taxon>
        <taxon>Neopterygii</taxon>
        <taxon>Teleostei</taxon>
        <taxon>Neoteleostei</taxon>
        <taxon>Acanthomorphata</taxon>
        <taxon>Eupercaria</taxon>
        <taxon>Perciformes</taxon>
        <taxon>Cottioidei</taxon>
        <taxon>Cottales</taxon>
        <taxon>Liparidae</taxon>
        <taxon>Liparis</taxon>
    </lineage>
</organism>